<dbReference type="SUPFAM" id="SSF56176">
    <property type="entry name" value="FAD-binding/transporter-associated domain-like"/>
    <property type="match status" value="1"/>
</dbReference>
<dbReference type="PROSITE" id="PS51387">
    <property type="entry name" value="FAD_PCMH"/>
    <property type="match status" value="1"/>
</dbReference>
<dbReference type="GO" id="GO:0016491">
    <property type="term" value="F:oxidoreductase activity"/>
    <property type="evidence" value="ECO:0007669"/>
    <property type="project" value="UniProtKB-KW"/>
</dbReference>
<dbReference type="InterPro" id="IPR051312">
    <property type="entry name" value="Diverse_Substr_Oxidored"/>
</dbReference>
<dbReference type="Proteomes" id="UP000285523">
    <property type="component" value="Unassembled WGS sequence"/>
</dbReference>
<evidence type="ECO:0000259" key="4">
    <source>
        <dbReference type="PROSITE" id="PS51387"/>
    </source>
</evidence>
<comment type="caution">
    <text evidence="5">The sequence shown here is derived from an EMBL/GenBank/DDBJ whole genome shotgun (WGS) entry which is preliminary data.</text>
</comment>
<dbReference type="InterPro" id="IPR002346">
    <property type="entry name" value="Mopterin_DH_FAD-bd"/>
</dbReference>
<name>A0A418V129_RHOPL</name>
<reference evidence="5 6" key="1">
    <citation type="submission" date="2018-09" db="EMBL/GenBank/DDBJ databases">
        <title>Draft genome sequence of Rhodopseudomonas palustris 2.1.18.</title>
        <authorList>
            <person name="Robertson S.L."/>
            <person name="Meyer T.E."/>
            <person name="Kyndt J.A."/>
        </authorList>
    </citation>
    <scope>NUCLEOTIDE SEQUENCE [LARGE SCALE GENOMIC DNA]</scope>
    <source>
        <strain evidence="5 6">2.1.18</strain>
    </source>
</reference>
<evidence type="ECO:0000256" key="2">
    <source>
        <dbReference type="ARBA" id="ARBA00022827"/>
    </source>
</evidence>
<accession>A0A418V129</accession>
<feature type="domain" description="FAD-binding PCMH-type" evidence="4">
    <location>
        <begin position="61"/>
        <end position="237"/>
    </location>
</feature>
<gene>
    <name evidence="5" type="ORF">D4Q52_20380</name>
</gene>
<dbReference type="InterPro" id="IPR036318">
    <property type="entry name" value="FAD-bd_PCMH-like_sf"/>
</dbReference>
<dbReference type="AlphaFoldDB" id="A0A418V129"/>
<dbReference type="InterPro" id="IPR016169">
    <property type="entry name" value="FAD-bd_PCMH_sub2"/>
</dbReference>
<dbReference type="Gene3D" id="3.30.43.10">
    <property type="entry name" value="Uridine Diphospho-n-acetylenolpyruvylglucosamine Reductase, domain 2"/>
    <property type="match status" value="1"/>
</dbReference>
<proteinExistence type="predicted"/>
<dbReference type="Pfam" id="PF00941">
    <property type="entry name" value="FAD_binding_5"/>
    <property type="match status" value="1"/>
</dbReference>
<evidence type="ECO:0000313" key="6">
    <source>
        <dbReference type="Proteomes" id="UP000285523"/>
    </source>
</evidence>
<dbReference type="SUPFAM" id="SSF55447">
    <property type="entry name" value="CO dehydrogenase flavoprotein C-terminal domain-like"/>
    <property type="match status" value="1"/>
</dbReference>
<dbReference type="InterPro" id="IPR036683">
    <property type="entry name" value="CO_DH_flav_C_dom_sf"/>
</dbReference>
<evidence type="ECO:0000256" key="3">
    <source>
        <dbReference type="ARBA" id="ARBA00023002"/>
    </source>
</evidence>
<evidence type="ECO:0000313" key="5">
    <source>
        <dbReference type="EMBL" id="RJF69516.1"/>
    </source>
</evidence>
<dbReference type="InterPro" id="IPR005107">
    <property type="entry name" value="CO_DH_flav_C"/>
</dbReference>
<dbReference type="EMBL" id="QYYD01000023">
    <property type="protein sequence ID" value="RJF69516.1"/>
    <property type="molecule type" value="Genomic_DNA"/>
</dbReference>
<dbReference type="OrthoDB" id="9793944at2"/>
<dbReference type="GO" id="GO:0071949">
    <property type="term" value="F:FAD binding"/>
    <property type="evidence" value="ECO:0007669"/>
    <property type="project" value="InterPro"/>
</dbReference>
<sequence>MHTEPAASARGQGRRRIRLWRRHGGDRQCGRGRARRDRPQAVAAAVQTRDVVGPAAGGSHVIQQRFDYHAPRSIDEALGLLAAAGEDCAVLGGGTWLIPSMTYAITRPTRVLDPRHLNLETIAEDGDALWLGARVTYAAAMAAPVVATQAPLLASMARQITGGVSIVGQGTIGGSACYANPSSDVPACLLALGARLRLASTRGSRDLEAAEFFRGAFTTARRPDEMLLGIVIPKASPTRRHGYAKLKFSTGSWPIVTAAVTIDRDADGDRVRAALGAATGAPLLSEALLPVGAGLDVIENFAAGFAARVAADEWADELAGPGYRRRVAASIVLRALQQCAETA</sequence>
<dbReference type="PANTHER" id="PTHR42659:SF2">
    <property type="entry name" value="XANTHINE DEHYDROGENASE SUBUNIT C-RELATED"/>
    <property type="match status" value="1"/>
</dbReference>
<dbReference type="InterPro" id="IPR016166">
    <property type="entry name" value="FAD-bd_PCMH"/>
</dbReference>
<protein>
    <submittedName>
        <fullName evidence="5">Molybdopterin dehydrogenase</fullName>
    </submittedName>
</protein>
<dbReference type="SMART" id="SM01092">
    <property type="entry name" value="CO_deh_flav_C"/>
    <property type="match status" value="1"/>
</dbReference>
<keyword evidence="1" id="KW-0285">Flavoprotein</keyword>
<keyword evidence="3" id="KW-0560">Oxidoreductase</keyword>
<evidence type="ECO:0000256" key="1">
    <source>
        <dbReference type="ARBA" id="ARBA00022630"/>
    </source>
</evidence>
<keyword evidence="2" id="KW-0274">FAD</keyword>
<dbReference type="InterPro" id="IPR016167">
    <property type="entry name" value="FAD-bd_PCMH_sub1"/>
</dbReference>
<dbReference type="Gene3D" id="3.30.390.50">
    <property type="entry name" value="CO dehydrogenase flavoprotein, C-terminal domain"/>
    <property type="match status" value="1"/>
</dbReference>
<dbReference type="Gene3D" id="3.30.465.10">
    <property type="match status" value="1"/>
</dbReference>
<organism evidence="5 6">
    <name type="scientific">Rhodopseudomonas palustris</name>
    <dbReference type="NCBI Taxonomy" id="1076"/>
    <lineage>
        <taxon>Bacteria</taxon>
        <taxon>Pseudomonadati</taxon>
        <taxon>Pseudomonadota</taxon>
        <taxon>Alphaproteobacteria</taxon>
        <taxon>Hyphomicrobiales</taxon>
        <taxon>Nitrobacteraceae</taxon>
        <taxon>Rhodopseudomonas</taxon>
    </lineage>
</organism>
<dbReference type="PANTHER" id="PTHR42659">
    <property type="entry name" value="XANTHINE DEHYDROGENASE SUBUNIT C-RELATED"/>
    <property type="match status" value="1"/>
</dbReference>